<keyword evidence="2" id="KW-1185">Reference proteome</keyword>
<proteinExistence type="predicted"/>
<name>A0A1Y2FZM3_9BASI</name>
<protein>
    <recommendedName>
        <fullName evidence="3">F-box domain-containing protein</fullName>
    </recommendedName>
</protein>
<feature type="non-terminal residue" evidence="1">
    <location>
        <position position="60"/>
    </location>
</feature>
<evidence type="ECO:0008006" key="3">
    <source>
        <dbReference type="Google" id="ProtNLM"/>
    </source>
</evidence>
<evidence type="ECO:0000313" key="1">
    <source>
        <dbReference type="EMBL" id="ORY88661.1"/>
    </source>
</evidence>
<comment type="caution">
    <text evidence="1">The sequence shown here is derived from an EMBL/GenBank/DDBJ whole genome shotgun (WGS) entry which is preliminary data.</text>
</comment>
<feature type="non-terminal residue" evidence="1">
    <location>
        <position position="1"/>
    </location>
</feature>
<gene>
    <name evidence="1" type="ORF">BCR35DRAFT_257058</name>
</gene>
<sequence length="60" mass="6696">YLDPPTLLSLSQTCKTLNQYLTSKASKPVWSVARRAVGLPKLRTGILEFFYAFLVFGKGC</sequence>
<dbReference type="OrthoDB" id="2530272at2759"/>
<organism evidence="1 2">
    <name type="scientific">Leucosporidium creatinivorum</name>
    <dbReference type="NCBI Taxonomy" id="106004"/>
    <lineage>
        <taxon>Eukaryota</taxon>
        <taxon>Fungi</taxon>
        <taxon>Dikarya</taxon>
        <taxon>Basidiomycota</taxon>
        <taxon>Pucciniomycotina</taxon>
        <taxon>Microbotryomycetes</taxon>
        <taxon>Leucosporidiales</taxon>
        <taxon>Leucosporidium</taxon>
    </lineage>
</organism>
<evidence type="ECO:0000313" key="2">
    <source>
        <dbReference type="Proteomes" id="UP000193467"/>
    </source>
</evidence>
<reference evidence="1 2" key="1">
    <citation type="submission" date="2016-07" db="EMBL/GenBank/DDBJ databases">
        <title>Pervasive Adenine N6-methylation of Active Genes in Fungi.</title>
        <authorList>
            <consortium name="DOE Joint Genome Institute"/>
            <person name="Mondo S.J."/>
            <person name="Dannebaum R.O."/>
            <person name="Kuo R.C."/>
            <person name="Labutti K."/>
            <person name="Haridas S."/>
            <person name="Kuo A."/>
            <person name="Salamov A."/>
            <person name="Ahrendt S.R."/>
            <person name="Lipzen A."/>
            <person name="Sullivan W."/>
            <person name="Andreopoulos W.B."/>
            <person name="Clum A."/>
            <person name="Lindquist E."/>
            <person name="Daum C."/>
            <person name="Ramamoorthy G.K."/>
            <person name="Gryganskyi A."/>
            <person name="Culley D."/>
            <person name="Magnuson J.K."/>
            <person name="James T.Y."/>
            <person name="O'Malley M.A."/>
            <person name="Stajich J.E."/>
            <person name="Spatafora J.W."/>
            <person name="Visel A."/>
            <person name="Grigoriev I.V."/>
        </authorList>
    </citation>
    <scope>NUCLEOTIDE SEQUENCE [LARGE SCALE GENOMIC DNA]</scope>
    <source>
        <strain evidence="1 2">62-1032</strain>
    </source>
</reference>
<accession>A0A1Y2FZM3</accession>
<dbReference type="AlphaFoldDB" id="A0A1Y2FZM3"/>
<dbReference type="EMBL" id="MCGR01000009">
    <property type="protein sequence ID" value="ORY88661.1"/>
    <property type="molecule type" value="Genomic_DNA"/>
</dbReference>
<dbReference type="Proteomes" id="UP000193467">
    <property type="component" value="Unassembled WGS sequence"/>
</dbReference>
<dbReference type="InParanoid" id="A0A1Y2FZM3"/>
<dbReference type="CDD" id="cd09917">
    <property type="entry name" value="F-box_SF"/>
    <property type="match status" value="1"/>
</dbReference>